<evidence type="ECO:0000313" key="3">
    <source>
        <dbReference type="Proteomes" id="UP000548423"/>
    </source>
</evidence>
<comment type="caution">
    <text evidence="2">The sequence shown here is derived from an EMBL/GenBank/DDBJ whole genome shotgun (WGS) entry which is preliminary data.</text>
</comment>
<feature type="transmembrane region" description="Helical" evidence="1">
    <location>
        <begin position="282"/>
        <end position="302"/>
    </location>
</feature>
<dbReference type="SUPFAM" id="SSF103473">
    <property type="entry name" value="MFS general substrate transporter"/>
    <property type="match status" value="1"/>
</dbReference>
<dbReference type="InterPro" id="IPR036259">
    <property type="entry name" value="MFS_trans_sf"/>
</dbReference>
<dbReference type="PANTHER" id="PTHR11328:SF28">
    <property type="entry name" value="MAJOR FACILITATOR SUPERFAMILY DOMAIN-CONTAINING PROTEIN 12"/>
    <property type="match status" value="1"/>
</dbReference>
<dbReference type="Proteomes" id="UP000548423">
    <property type="component" value="Unassembled WGS sequence"/>
</dbReference>
<evidence type="ECO:0000313" key="2">
    <source>
        <dbReference type="EMBL" id="NYE06273.1"/>
    </source>
</evidence>
<accession>A0A852TBW3</accession>
<keyword evidence="1" id="KW-0472">Membrane</keyword>
<dbReference type="InterPro" id="IPR039672">
    <property type="entry name" value="MFS_2"/>
</dbReference>
<reference evidence="3" key="2">
    <citation type="submission" date="2020-08" db="EMBL/GenBank/DDBJ databases">
        <title>The Agave Microbiome: Exploring the role of microbial communities in plant adaptations to desert environments.</title>
        <authorList>
            <person name="Partida-Martinez L.P."/>
        </authorList>
    </citation>
    <scope>NUCLEOTIDE SEQUENCE [LARGE SCALE GENOMIC DNA]</scope>
    <source>
        <strain evidence="3">AT2.8</strain>
    </source>
</reference>
<dbReference type="GO" id="GO:0015293">
    <property type="term" value="F:symporter activity"/>
    <property type="evidence" value="ECO:0007669"/>
    <property type="project" value="InterPro"/>
</dbReference>
<dbReference type="Pfam" id="PF13347">
    <property type="entry name" value="MFS_2"/>
    <property type="match status" value="1"/>
</dbReference>
<feature type="transmembrane region" description="Helical" evidence="1">
    <location>
        <begin position="397"/>
        <end position="422"/>
    </location>
</feature>
<feature type="transmembrane region" description="Helical" evidence="1">
    <location>
        <begin position="32"/>
        <end position="55"/>
    </location>
</feature>
<feature type="transmembrane region" description="Helical" evidence="1">
    <location>
        <begin position="442"/>
        <end position="463"/>
    </location>
</feature>
<dbReference type="GO" id="GO:0005886">
    <property type="term" value="C:plasma membrane"/>
    <property type="evidence" value="ECO:0007669"/>
    <property type="project" value="TreeGrafter"/>
</dbReference>
<organism evidence="2 3">
    <name type="scientific">Neobacillus niacini</name>
    <dbReference type="NCBI Taxonomy" id="86668"/>
    <lineage>
        <taxon>Bacteria</taxon>
        <taxon>Bacillati</taxon>
        <taxon>Bacillota</taxon>
        <taxon>Bacilli</taxon>
        <taxon>Bacillales</taxon>
        <taxon>Bacillaceae</taxon>
        <taxon>Neobacillus</taxon>
    </lineage>
</organism>
<protein>
    <submittedName>
        <fullName evidence="2">Na+/melibiose symporter-like transporter</fullName>
    </submittedName>
</protein>
<dbReference type="GO" id="GO:0008643">
    <property type="term" value="P:carbohydrate transport"/>
    <property type="evidence" value="ECO:0007669"/>
    <property type="project" value="InterPro"/>
</dbReference>
<sequence length="492" mass="53420">MSNSASNNVEISNKAKLWQIAFFTLNNTSTNLHAFILAFVTYYATGIAGLAVMIISSVLMAARLFDGVIDPAIGYIIDKTESKFGKYTPLIVLGNIISAGTIIIIYTVTHMLPESMQFIFFTAMLIINKIGYSLQASVTKAGQTVLTNHPKQRPLYAIFDSIYNIGVFTGGQIFVSNSLIAKHGNFTLPLFMELNSYGLIVSGICAVLAIAGIWSRDKKEFYGLAEEGTKTTLREYWGVIKGNRPLQMLSISASFDKLAMGIARYNVVGVMFFGILLGDYTLSGTVGMITIVPTLLITFYVVNIARKTGLKKSYVTSAWIGILSFAALIALFLLIDNPSAISLKDIGFTTILFLVLYSIAIGFANIPTTLVVPMIADVSDYETHKSGRYVPGMLGTIFSFIDSLVSSLAPTIVGAVVAIIGYKTKFPEVGDALTTPLFVTTLVLAFGIPALCLIVSITAMRFYNLDAKRMEEIQKGIAQKKAKVKKDEIAAS</sequence>
<proteinExistence type="predicted"/>
<evidence type="ECO:0000256" key="1">
    <source>
        <dbReference type="SAM" id="Phobius"/>
    </source>
</evidence>
<keyword evidence="1" id="KW-1133">Transmembrane helix</keyword>
<feature type="transmembrane region" description="Helical" evidence="1">
    <location>
        <begin position="155"/>
        <end position="174"/>
    </location>
</feature>
<reference evidence="3" key="1">
    <citation type="submission" date="2020-07" db="EMBL/GenBank/DDBJ databases">
        <authorList>
            <person name="Partida-Martinez L."/>
            <person name="Huntemann M."/>
            <person name="Clum A."/>
            <person name="Wang J."/>
            <person name="Palaniappan K."/>
            <person name="Ritter S."/>
            <person name="Chen I.-M."/>
            <person name="Stamatis D."/>
            <person name="Reddy T."/>
            <person name="O'Malley R."/>
            <person name="Daum C."/>
            <person name="Shapiro N."/>
            <person name="Ivanova N."/>
            <person name="Kyrpides N."/>
            <person name="Woyke T."/>
        </authorList>
    </citation>
    <scope>NUCLEOTIDE SEQUENCE [LARGE SCALE GENOMIC DNA]</scope>
    <source>
        <strain evidence="3">AT2.8</strain>
    </source>
</reference>
<feature type="transmembrane region" description="Helical" evidence="1">
    <location>
        <begin position="258"/>
        <end position="276"/>
    </location>
</feature>
<name>A0A852TBW3_9BACI</name>
<dbReference type="AlphaFoldDB" id="A0A852TBW3"/>
<feature type="transmembrane region" description="Helical" evidence="1">
    <location>
        <begin position="115"/>
        <end position="134"/>
    </location>
</feature>
<feature type="transmembrane region" description="Helical" evidence="1">
    <location>
        <begin position="347"/>
        <end position="376"/>
    </location>
</feature>
<dbReference type="EMBL" id="JACCBX010000006">
    <property type="protein sequence ID" value="NYE06273.1"/>
    <property type="molecule type" value="Genomic_DNA"/>
</dbReference>
<dbReference type="PANTHER" id="PTHR11328">
    <property type="entry name" value="MAJOR FACILITATOR SUPERFAMILY DOMAIN-CONTAINING PROTEIN"/>
    <property type="match status" value="1"/>
</dbReference>
<feature type="transmembrane region" description="Helical" evidence="1">
    <location>
        <begin position="194"/>
        <end position="214"/>
    </location>
</feature>
<feature type="transmembrane region" description="Helical" evidence="1">
    <location>
        <begin position="87"/>
        <end position="109"/>
    </location>
</feature>
<feature type="transmembrane region" description="Helical" evidence="1">
    <location>
        <begin position="314"/>
        <end position="335"/>
    </location>
</feature>
<keyword evidence="1" id="KW-0812">Transmembrane</keyword>
<gene>
    <name evidence="2" type="ORF">F4694_003053</name>
</gene>